<dbReference type="STRING" id="1219383.SAMN05421733_104178"/>
<dbReference type="FunFam" id="3.50.50.60:FF:000021">
    <property type="entry name" value="Ubiquinone biosynthesis monooxygenase COQ6"/>
    <property type="match status" value="1"/>
</dbReference>
<comment type="subunit">
    <text evidence="8">Component of the Ubi complex metabolon, which regroups five ubiquinone biosynthesis proteins (UbiE, UbiF, UbiG, UbiH and UbiI) and two accessory factors (UbiK and the lipid-binding protein UbiJ).</text>
</comment>
<organism evidence="10 11">
    <name type="scientific">Acinetobacter boissieri</name>
    <dbReference type="NCBI Taxonomy" id="1219383"/>
    <lineage>
        <taxon>Bacteria</taxon>
        <taxon>Pseudomonadati</taxon>
        <taxon>Pseudomonadota</taxon>
        <taxon>Gammaproteobacteria</taxon>
        <taxon>Moraxellales</taxon>
        <taxon>Moraxellaceae</taxon>
        <taxon>Acinetobacter</taxon>
    </lineage>
</organism>
<dbReference type="InterPro" id="IPR051205">
    <property type="entry name" value="UbiH/COQ6_monooxygenase"/>
</dbReference>
<dbReference type="Proteomes" id="UP000242501">
    <property type="component" value="Unassembled WGS sequence"/>
</dbReference>
<dbReference type="GO" id="GO:0110142">
    <property type="term" value="C:ubiquinone biosynthesis complex"/>
    <property type="evidence" value="ECO:0007669"/>
    <property type="project" value="UniProtKB-ARBA"/>
</dbReference>
<protein>
    <submittedName>
        <fullName evidence="10">2-octaprenylphenol hydroxylase</fullName>
    </submittedName>
</protein>
<evidence type="ECO:0000256" key="3">
    <source>
        <dbReference type="ARBA" id="ARBA00005349"/>
    </source>
</evidence>
<reference evidence="11" key="1">
    <citation type="submission" date="2016-09" db="EMBL/GenBank/DDBJ databases">
        <authorList>
            <person name="Varghese N."/>
            <person name="Submissions S."/>
        </authorList>
    </citation>
    <scope>NUCLEOTIDE SEQUENCE [LARGE SCALE GENOMIC DNA]</scope>
    <source>
        <strain evidence="11">ANC 4422</strain>
    </source>
</reference>
<dbReference type="OrthoDB" id="9769565at2"/>
<evidence type="ECO:0000256" key="7">
    <source>
        <dbReference type="ARBA" id="ARBA00023033"/>
    </source>
</evidence>
<keyword evidence="11" id="KW-1185">Reference proteome</keyword>
<evidence type="ECO:0000256" key="6">
    <source>
        <dbReference type="ARBA" id="ARBA00023002"/>
    </source>
</evidence>
<dbReference type="InterPro" id="IPR018168">
    <property type="entry name" value="Ubi_Hdrlase_CS"/>
</dbReference>
<sequence>MTHIRHDTVIVGGGLVGGLTALLLQKEGVQPLVLDIAPTLDAAKVLEHVDTRVLALNTATLHLLETVNVWQNIRRHAPYTGMHVWNKNGHGEISFGQPSLESPPQKDWLGSMVEPSIINLAIQQRMLDVLTNYRTSVSVKYVEPDAQGWCITLNNDEKIYTRLLIGADGANSLVRKHADIEVKILDYKQAAIGCAIKTKHVHHSVARQIFLPTGPLAYLPLAVTQNEEQNTWQSIVWTLPDTLCQQYMQLDDQAFKQQLTQSSLYLQGGVVEVSKRASFSLKARAAKHYVKPGLALVGDAAHVIHPLAGQGVNIGCLDAAILVDVLIQDWKNTGQWASKTALKKYERRRKMENEMTMHSMSFMNWLQRSDLTAVIWARTFGLKQVHRFSPLKNRFMRQASGLSVLAKSRYRL</sequence>
<comment type="cofactor">
    <cofactor evidence="1">
        <name>FAD</name>
        <dbReference type="ChEBI" id="CHEBI:57692"/>
    </cofactor>
</comment>
<dbReference type="PANTHER" id="PTHR43876:SF7">
    <property type="entry name" value="UBIQUINONE BIOSYNTHESIS MONOOXYGENASE COQ6, MITOCHONDRIAL"/>
    <property type="match status" value="1"/>
</dbReference>
<evidence type="ECO:0000256" key="2">
    <source>
        <dbReference type="ARBA" id="ARBA00004749"/>
    </source>
</evidence>
<dbReference type="EMBL" id="FMYL01000004">
    <property type="protein sequence ID" value="SDB90731.1"/>
    <property type="molecule type" value="Genomic_DNA"/>
</dbReference>
<gene>
    <name evidence="10" type="ORF">SAMN05421733_104178</name>
</gene>
<name>A0A1G6H938_9GAMM</name>
<dbReference type="PRINTS" id="PR00420">
    <property type="entry name" value="RNGMNOXGNASE"/>
</dbReference>
<evidence type="ECO:0000259" key="9">
    <source>
        <dbReference type="Pfam" id="PF01494"/>
    </source>
</evidence>
<dbReference type="Gene3D" id="3.50.50.60">
    <property type="entry name" value="FAD/NAD(P)-binding domain"/>
    <property type="match status" value="2"/>
</dbReference>
<evidence type="ECO:0000256" key="5">
    <source>
        <dbReference type="ARBA" id="ARBA00022827"/>
    </source>
</evidence>
<evidence type="ECO:0000256" key="4">
    <source>
        <dbReference type="ARBA" id="ARBA00022630"/>
    </source>
</evidence>
<dbReference type="NCBIfam" id="TIGR01988">
    <property type="entry name" value="Ubi-OHases"/>
    <property type="match status" value="1"/>
</dbReference>
<evidence type="ECO:0000313" key="11">
    <source>
        <dbReference type="Proteomes" id="UP000242501"/>
    </source>
</evidence>
<dbReference type="PANTHER" id="PTHR43876">
    <property type="entry name" value="UBIQUINONE BIOSYNTHESIS MONOOXYGENASE COQ6, MITOCHONDRIAL"/>
    <property type="match status" value="1"/>
</dbReference>
<proteinExistence type="inferred from homology"/>
<dbReference type="GO" id="GO:0004497">
    <property type="term" value="F:monooxygenase activity"/>
    <property type="evidence" value="ECO:0007669"/>
    <property type="project" value="UniProtKB-KW"/>
</dbReference>
<comment type="pathway">
    <text evidence="2">Cofactor biosynthesis; ubiquinone biosynthesis.</text>
</comment>
<dbReference type="InterPro" id="IPR036188">
    <property type="entry name" value="FAD/NAD-bd_sf"/>
</dbReference>
<evidence type="ECO:0000256" key="8">
    <source>
        <dbReference type="ARBA" id="ARBA00065734"/>
    </source>
</evidence>
<feature type="domain" description="FAD-binding" evidence="9">
    <location>
        <begin position="7"/>
        <end position="351"/>
    </location>
</feature>
<keyword evidence="6" id="KW-0560">Oxidoreductase</keyword>
<accession>A0A1G6H938</accession>
<dbReference type="GO" id="GO:0071949">
    <property type="term" value="F:FAD binding"/>
    <property type="evidence" value="ECO:0007669"/>
    <property type="project" value="InterPro"/>
</dbReference>
<evidence type="ECO:0000256" key="1">
    <source>
        <dbReference type="ARBA" id="ARBA00001974"/>
    </source>
</evidence>
<keyword evidence="7" id="KW-0503">Monooxygenase</keyword>
<keyword evidence="5" id="KW-0274">FAD</keyword>
<dbReference type="InterPro" id="IPR010971">
    <property type="entry name" value="UbiH/COQ6"/>
</dbReference>
<comment type="similarity">
    <text evidence="3">Belongs to the UbiH/COQ6 family.</text>
</comment>
<dbReference type="GO" id="GO:0006744">
    <property type="term" value="P:ubiquinone biosynthetic process"/>
    <property type="evidence" value="ECO:0007669"/>
    <property type="project" value="UniProtKB-UniPathway"/>
</dbReference>
<dbReference type="GO" id="GO:0016705">
    <property type="term" value="F:oxidoreductase activity, acting on paired donors, with incorporation or reduction of molecular oxygen"/>
    <property type="evidence" value="ECO:0007669"/>
    <property type="project" value="InterPro"/>
</dbReference>
<dbReference type="InterPro" id="IPR002938">
    <property type="entry name" value="FAD-bd"/>
</dbReference>
<dbReference type="PROSITE" id="PS01304">
    <property type="entry name" value="UBIH"/>
    <property type="match status" value="1"/>
</dbReference>
<dbReference type="RefSeq" id="WP_092747575.1">
    <property type="nucleotide sequence ID" value="NZ_FMYL01000004.1"/>
</dbReference>
<keyword evidence="4" id="KW-0285">Flavoprotein</keyword>
<evidence type="ECO:0000313" key="10">
    <source>
        <dbReference type="EMBL" id="SDB90731.1"/>
    </source>
</evidence>
<dbReference type="Pfam" id="PF01494">
    <property type="entry name" value="FAD_binding_3"/>
    <property type="match status" value="1"/>
</dbReference>
<dbReference type="AlphaFoldDB" id="A0A1G6H938"/>
<dbReference type="SUPFAM" id="SSF51905">
    <property type="entry name" value="FAD/NAD(P)-binding domain"/>
    <property type="match status" value="1"/>
</dbReference>
<dbReference type="UniPathway" id="UPA00232"/>